<dbReference type="AlphaFoldDB" id="A0A024GLA9"/>
<evidence type="ECO:0000256" key="1">
    <source>
        <dbReference type="SAM" id="MobiDB-lite"/>
    </source>
</evidence>
<organism evidence="3 4">
    <name type="scientific">Albugo candida</name>
    <dbReference type="NCBI Taxonomy" id="65357"/>
    <lineage>
        <taxon>Eukaryota</taxon>
        <taxon>Sar</taxon>
        <taxon>Stramenopiles</taxon>
        <taxon>Oomycota</taxon>
        <taxon>Peronosporomycetes</taxon>
        <taxon>Albuginales</taxon>
        <taxon>Albuginaceae</taxon>
        <taxon>Albugo</taxon>
    </lineage>
</organism>
<protein>
    <recommendedName>
        <fullName evidence="2">WW domain-containing protein</fullName>
    </recommendedName>
</protein>
<feature type="compositionally biased region" description="Polar residues" evidence="1">
    <location>
        <begin position="123"/>
        <end position="136"/>
    </location>
</feature>
<feature type="region of interest" description="Disordered" evidence="1">
    <location>
        <begin position="53"/>
        <end position="102"/>
    </location>
</feature>
<dbReference type="CDD" id="cd00201">
    <property type="entry name" value="WW"/>
    <property type="match status" value="1"/>
</dbReference>
<name>A0A024GLA9_9STRA</name>
<comment type="caution">
    <text evidence="3">The sequence shown here is derived from an EMBL/GenBank/DDBJ whole genome shotgun (WGS) entry which is preliminary data.</text>
</comment>
<dbReference type="InParanoid" id="A0A024GLA9"/>
<dbReference type="SUPFAM" id="SSF51045">
    <property type="entry name" value="WW domain"/>
    <property type="match status" value="1"/>
</dbReference>
<reference evidence="3 4" key="1">
    <citation type="submission" date="2012-05" db="EMBL/GenBank/DDBJ databases">
        <title>Recombination and specialization in a pathogen metapopulation.</title>
        <authorList>
            <person name="Gardiner A."/>
            <person name="Kemen E."/>
            <person name="Schultz-Larsen T."/>
            <person name="MacLean D."/>
            <person name="Van Oosterhout C."/>
            <person name="Jones J.D.G."/>
        </authorList>
    </citation>
    <scope>NUCLEOTIDE SEQUENCE [LARGE SCALE GENOMIC DNA]</scope>
    <source>
        <strain evidence="3 4">Ac Nc2</strain>
    </source>
</reference>
<gene>
    <name evidence="3" type="ORF">BN9_081050</name>
</gene>
<dbReference type="Proteomes" id="UP000053237">
    <property type="component" value="Unassembled WGS sequence"/>
</dbReference>
<sequence>MSLPTKVGIWTVHEDDCGRKYYYNMVHRRSYWDLSAEIASQVKEPLLETARQWNSEVSEKETDVGTKASASTEVENEKTLSSHIPSDRGSGQEAEVTVSSHKSATLCLQDRIARVAQKKAGERSQQFLESNESNDPADSKVDKSSKYLKMVEELQCVNDASDSKGGKWLVR</sequence>
<dbReference type="InterPro" id="IPR001202">
    <property type="entry name" value="WW_dom"/>
</dbReference>
<evidence type="ECO:0000313" key="3">
    <source>
        <dbReference type="EMBL" id="CCI47127.1"/>
    </source>
</evidence>
<accession>A0A024GLA9</accession>
<dbReference type="OrthoDB" id="79452at2759"/>
<proteinExistence type="predicted"/>
<feature type="domain" description="WW" evidence="2">
    <location>
        <begin position="10"/>
        <end position="33"/>
    </location>
</feature>
<evidence type="ECO:0000259" key="2">
    <source>
        <dbReference type="PROSITE" id="PS50020"/>
    </source>
</evidence>
<evidence type="ECO:0000313" key="4">
    <source>
        <dbReference type="Proteomes" id="UP000053237"/>
    </source>
</evidence>
<feature type="region of interest" description="Disordered" evidence="1">
    <location>
        <begin position="119"/>
        <end position="144"/>
    </location>
</feature>
<dbReference type="PROSITE" id="PS50020">
    <property type="entry name" value="WW_DOMAIN_2"/>
    <property type="match status" value="1"/>
</dbReference>
<dbReference type="EMBL" id="CAIX01000154">
    <property type="protein sequence ID" value="CCI47127.1"/>
    <property type="molecule type" value="Genomic_DNA"/>
</dbReference>
<dbReference type="InterPro" id="IPR036020">
    <property type="entry name" value="WW_dom_sf"/>
</dbReference>
<keyword evidence="4" id="KW-1185">Reference proteome</keyword>
<dbReference type="Gene3D" id="2.20.70.10">
    <property type="match status" value="1"/>
</dbReference>